<evidence type="ECO:0000313" key="5">
    <source>
        <dbReference type="Proteomes" id="UP000562395"/>
    </source>
</evidence>
<dbReference type="AlphaFoldDB" id="A0A7W6EUD6"/>
<evidence type="ECO:0000256" key="3">
    <source>
        <dbReference type="ARBA" id="ARBA00024356"/>
    </source>
</evidence>
<keyword evidence="1" id="KW-0328">Glycosyltransferase</keyword>
<name>A0A7W6EUD6_9SPHN</name>
<dbReference type="GO" id="GO:0016787">
    <property type="term" value="F:hydrolase activity"/>
    <property type="evidence" value="ECO:0007669"/>
    <property type="project" value="UniProtKB-KW"/>
</dbReference>
<dbReference type="Gene3D" id="2.115.10.20">
    <property type="entry name" value="Glycosyl hydrolase domain, family 43"/>
    <property type="match status" value="1"/>
</dbReference>
<comment type="caution">
    <text evidence="4">The sequence shown here is derived from an EMBL/GenBank/DDBJ whole genome shotgun (WGS) entry which is preliminary data.</text>
</comment>
<organism evidence="4 5">
    <name type="scientific">Novosphingobium hassiacum</name>
    <dbReference type="NCBI Taxonomy" id="173676"/>
    <lineage>
        <taxon>Bacteria</taxon>
        <taxon>Pseudomonadati</taxon>
        <taxon>Pseudomonadota</taxon>
        <taxon>Alphaproteobacteria</taxon>
        <taxon>Sphingomonadales</taxon>
        <taxon>Sphingomonadaceae</taxon>
        <taxon>Novosphingobium</taxon>
    </lineage>
</organism>
<dbReference type="EMBL" id="JACICY010000001">
    <property type="protein sequence ID" value="MBB3858800.1"/>
    <property type="molecule type" value="Genomic_DNA"/>
</dbReference>
<dbReference type="RefSeq" id="WP_183611018.1">
    <property type="nucleotide sequence ID" value="NZ_JACICY010000001.1"/>
</dbReference>
<dbReference type="SUPFAM" id="SSF75005">
    <property type="entry name" value="Arabinanase/levansucrase/invertase"/>
    <property type="match status" value="1"/>
</dbReference>
<dbReference type="Proteomes" id="UP000562395">
    <property type="component" value="Unassembled WGS sequence"/>
</dbReference>
<comment type="similarity">
    <text evidence="3">Belongs to the glycosyl hydrolase 130 family.</text>
</comment>
<keyword evidence="4" id="KW-0378">Hydrolase</keyword>
<dbReference type="PANTHER" id="PTHR34106:SF5">
    <property type="entry name" value="GLYCOSIDASE"/>
    <property type="match status" value="1"/>
</dbReference>
<protein>
    <submittedName>
        <fullName evidence="4">Putative GH43/DUF377 family glycosyl hydrolase</fullName>
    </submittedName>
</protein>
<reference evidence="4 5" key="1">
    <citation type="submission" date="2020-08" db="EMBL/GenBank/DDBJ databases">
        <title>Genomic Encyclopedia of Type Strains, Phase IV (KMG-IV): sequencing the most valuable type-strain genomes for metagenomic binning, comparative biology and taxonomic classification.</title>
        <authorList>
            <person name="Goeker M."/>
        </authorList>
    </citation>
    <scope>NUCLEOTIDE SEQUENCE [LARGE SCALE GENOMIC DNA]</scope>
    <source>
        <strain evidence="4 5">DSM 14552</strain>
    </source>
</reference>
<proteinExistence type="inferred from homology"/>
<dbReference type="InterPro" id="IPR023296">
    <property type="entry name" value="Glyco_hydro_beta-prop_sf"/>
</dbReference>
<evidence type="ECO:0000256" key="1">
    <source>
        <dbReference type="ARBA" id="ARBA00022676"/>
    </source>
</evidence>
<keyword evidence="2" id="KW-0808">Transferase</keyword>
<dbReference type="GO" id="GO:0016757">
    <property type="term" value="F:glycosyltransferase activity"/>
    <property type="evidence" value="ECO:0007669"/>
    <property type="project" value="UniProtKB-KW"/>
</dbReference>
<accession>A0A7W6EUD6</accession>
<dbReference type="PANTHER" id="PTHR34106">
    <property type="entry name" value="GLYCOSIDASE"/>
    <property type="match status" value="1"/>
</dbReference>
<keyword evidence="5" id="KW-1185">Reference proteome</keyword>
<evidence type="ECO:0000256" key="2">
    <source>
        <dbReference type="ARBA" id="ARBA00022679"/>
    </source>
</evidence>
<evidence type="ECO:0000313" key="4">
    <source>
        <dbReference type="EMBL" id="MBB3858800.1"/>
    </source>
</evidence>
<sequence length="316" mass="34631">MSGTVPRRVSLDFAVEAIDVVKLDAARKDGLLEGYDLMSPFVWEREGKFDLLVRVLPNPLAPSDPTGVIYAGKSDDGLSFAMQDSPAILPGPEDKDAGGVEDPTVVLSGQDVLVFYTGVDRARSQGAMLVAQGPDLTQLAKKEVLLEAPEGEGNIKEATVAQGADGTYRLFYEYARDIRPGVGASRIGMAVATTLDGPWSVVEDPFTVREKAWDNWHLSTGPIISRPGKPHVMFYNGATLDARWRIGWIAFDENFTHVVDRCIEPLIVPPPPELRSGIDIAFAASCVDHGKKIHLYYSLEDRVLRRSTLVWLTPEL</sequence>
<dbReference type="InterPro" id="IPR007184">
    <property type="entry name" value="Mannoside_phosphorylase"/>
</dbReference>
<gene>
    <name evidence="4" type="ORF">GGQ88_000040</name>
</gene>